<sequence>MALSQATAAWEWDKSGYWNDRQRTLCSGGGQTLIKYETVTGFFLQDQPDTDSKKFDYAKNNFGLMNRTYETDARFDPSGVKTQWQRFAYYVNTLNQEADPRTQYKVLFMGRHGEGYHNAAESYYGTPAWNCYYAELDGNGTVTWADARVTEAGAAEAVKAHNFWASQLAAQGQPAIQSYYTSPLTRCLQTANLTFSGLDLPAESPFVPTVKEFLREDISIHTCDRRSSKTYIQTSFPTFKIEAGFTELDELWRGTEGEPEAAQAIRSKALLDDIFSHDDNTWLSFTSHSGQIRSILSVLGHRSFSLSTGQVIPVLVKAQNFRNETATTTSVAWEAEATCHSPPVTSLSNGGCVCSSTTVATNTATATP</sequence>
<evidence type="ECO:0000313" key="1">
    <source>
        <dbReference type="EMBL" id="TPX17723.1"/>
    </source>
</evidence>
<dbReference type="InterPro" id="IPR029033">
    <property type="entry name" value="His_PPase_superfam"/>
</dbReference>
<dbReference type="CDD" id="cd07067">
    <property type="entry name" value="HP_PGM_like"/>
    <property type="match status" value="1"/>
</dbReference>
<comment type="caution">
    <text evidence="1">The sequence shown here is derived from an EMBL/GenBank/DDBJ whole genome shotgun (WGS) entry which is preliminary data.</text>
</comment>
<dbReference type="STRING" id="1093900.A0A507BE14"/>
<dbReference type="FunCoup" id="A0A507BE14">
    <property type="interactions" value="160"/>
</dbReference>
<reference evidence="1 2" key="1">
    <citation type="submission" date="2019-06" db="EMBL/GenBank/DDBJ databases">
        <title>Draft genome sequence of the filamentous fungus Phialemoniopsis curvata isolated from diesel fuel.</title>
        <authorList>
            <person name="Varaljay V.A."/>
            <person name="Lyon W.J."/>
            <person name="Crouch A.L."/>
            <person name="Drake C.E."/>
            <person name="Hollomon J.M."/>
            <person name="Nadeau L.J."/>
            <person name="Nunn H.S."/>
            <person name="Stevenson B.S."/>
            <person name="Bojanowski C.L."/>
            <person name="Crookes-Goodson W.J."/>
        </authorList>
    </citation>
    <scope>NUCLEOTIDE SEQUENCE [LARGE SCALE GENOMIC DNA]</scope>
    <source>
        <strain evidence="1 2">D216</strain>
    </source>
</reference>
<name>A0A507BE14_9PEZI</name>
<dbReference type="PANTHER" id="PTHR48100:SF32">
    <property type="entry name" value="ANCHORED PROTEIN, PUTATIVE (AFU_ORTHOLOGUE AFUA_1G10590)-RELATED"/>
    <property type="match status" value="1"/>
</dbReference>
<evidence type="ECO:0008006" key="3">
    <source>
        <dbReference type="Google" id="ProtNLM"/>
    </source>
</evidence>
<dbReference type="Pfam" id="PF00300">
    <property type="entry name" value="His_Phos_1"/>
    <property type="match status" value="1"/>
</dbReference>
<gene>
    <name evidence="1" type="ORF">E0L32_002824</name>
</gene>
<dbReference type="SUPFAM" id="SSF53254">
    <property type="entry name" value="Phosphoglycerate mutase-like"/>
    <property type="match status" value="1"/>
</dbReference>
<dbReference type="GO" id="GO:0016791">
    <property type="term" value="F:phosphatase activity"/>
    <property type="evidence" value="ECO:0007669"/>
    <property type="project" value="TreeGrafter"/>
</dbReference>
<accession>A0A507BE14</accession>
<dbReference type="SMART" id="SM00855">
    <property type="entry name" value="PGAM"/>
    <property type="match status" value="1"/>
</dbReference>
<dbReference type="AlphaFoldDB" id="A0A507BE14"/>
<keyword evidence="2" id="KW-1185">Reference proteome</keyword>
<dbReference type="InterPro" id="IPR050275">
    <property type="entry name" value="PGM_Phosphatase"/>
</dbReference>
<dbReference type="OrthoDB" id="496981at2759"/>
<organism evidence="1 2">
    <name type="scientific">Thyridium curvatum</name>
    <dbReference type="NCBI Taxonomy" id="1093900"/>
    <lineage>
        <taxon>Eukaryota</taxon>
        <taxon>Fungi</taxon>
        <taxon>Dikarya</taxon>
        <taxon>Ascomycota</taxon>
        <taxon>Pezizomycotina</taxon>
        <taxon>Sordariomycetes</taxon>
        <taxon>Sordariomycetidae</taxon>
        <taxon>Thyridiales</taxon>
        <taxon>Thyridiaceae</taxon>
        <taxon>Thyridium</taxon>
    </lineage>
</organism>
<evidence type="ECO:0000313" key="2">
    <source>
        <dbReference type="Proteomes" id="UP000319257"/>
    </source>
</evidence>
<proteinExistence type="predicted"/>
<dbReference type="Proteomes" id="UP000319257">
    <property type="component" value="Unassembled WGS sequence"/>
</dbReference>
<dbReference type="GO" id="GO:0005737">
    <property type="term" value="C:cytoplasm"/>
    <property type="evidence" value="ECO:0007669"/>
    <property type="project" value="TreeGrafter"/>
</dbReference>
<dbReference type="InterPro" id="IPR013078">
    <property type="entry name" value="His_Pase_superF_clade-1"/>
</dbReference>
<dbReference type="EMBL" id="SKBQ01000012">
    <property type="protein sequence ID" value="TPX17723.1"/>
    <property type="molecule type" value="Genomic_DNA"/>
</dbReference>
<dbReference type="InParanoid" id="A0A507BE14"/>
<dbReference type="GeneID" id="41970271"/>
<dbReference type="PANTHER" id="PTHR48100">
    <property type="entry name" value="BROAD-SPECIFICITY PHOSPHATASE YOR283W-RELATED"/>
    <property type="match status" value="1"/>
</dbReference>
<dbReference type="Gene3D" id="3.40.50.1240">
    <property type="entry name" value="Phosphoglycerate mutase-like"/>
    <property type="match status" value="1"/>
</dbReference>
<dbReference type="RefSeq" id="XP_030999434.1">
    <property type="nucleotide sequence ID" value="XM_031137056.1"/>
</dbReference>
<protein>
    <recommendedName>
        <fullName evidence="3">Phosphoglycerate mutase</fullName>
    </recommendedName>
</protein>